<feature type="region of interest" description="Disordered" evidence="1">
    <location>
        <begin position="242"/>
        <end position="263"/>
    </location>
</feature>
<reference evidence="2 3" key="1">
    <citation type="submission" date="2016-10" db="EMBL/GenBank/DDBJ databases">
        <authorList>
            <person name="Varghese N."/>
            <person name="Submissions S."/>
        </authorList>
    </citation>
    <scope>NUCLEOTIDE SEQUENCE [LARGE SCALE GENOMIC DNA]</scope>
    <source>
        <strain evidence="2 3">BS2771</strain>
    </source>
</reference>
<feature type="region of interest" description="Disordered" evidence="1">
    <location>
        <begin position="1"/>
        <end position="89"/>
    </location>
</feature>
<evidence type="ECO:0000313" key="2">
    <source>
        <dbReference type="EMBL" id="SDU97429.1"/>
    </source>
</evidence>
<evidence type="ECO:0000256" key="1">
    <source>
        <dbReference type="SAM" id="MobiDB-lite"/>
    </source>
</evidence>
<sequence length="272" mass="29929">MSVPAFNQPIVNLPNDATRHGAEAKANTTGAAAPATGPASKGPSFGGPETKLGPVLAGVQSDAARGGRPPHHGSPPPRPFPQQPDPIYSKRSHDQLAQQLLDNFKVFNDPKNPSYITPQGLKTKAESPLTGHPHKDQDTRLAREIMKRPDLLKALDRDGRTGGLDAQLTRQNIYDVIRSDNPLKFKDDEQLAKDMLKNFNQLKGSFWSKDIKFADLDAKAQRPLTGDTYRDQLTQLAREVSNRSNLLQQMDNTAGPDYDGRINKKALKKLSR</sequence>
<feature type="compositionally biased region" description="Polar residues" evidence="1">
    <location>
        <begin position="242"/>
        <end position="252"/>
    </location>
</feature>
<evidence type="ECO:0000313" key="3">
    <source>
        <dbReference type="Proteomes" id="UP000199620"/>
    </source>
</evidence>
<proteinExistence type="predicted"/>
<protein>
    <recommendedName>
        <fullName evidence="4">Type III secretion effector protein</fullName>
    </recommendedName>
</protein>
<keyword evidence="3" id="KW-1185">Reference proteome</keyword>
<feature type="compositionally biased region" description="Pro residues" evidence="1">
    <location>
        <begin position="72"/>
        <end position="84"/>
    </location>
</feature>
<dbReference type="RefSeq" id="WP_223232715.1">
    <property type="nucleotide sequence ID" value="NZ_BMNU01000007.1"/>
</dbReference>
<evidence type="ECO:0008006" key="4">
    <source>
        <dbReference type="Google" id="ProtNLM"/>
    </source>
</evidence>
<name>A0ABY0WCJ4_9PSED</name>
<dbReference type="Proteomes" id="UP000199620">
    <property type="component" value="Chromosome I"/>
</dbReference>
<accession>A0ABY0WCJ4</accession>
<gene>
    <name evidence="2" type="ORF">SAMN04490181_2413</name>
</gene>
<feature type="compositionally biased region" description="Low complexity" evidence="1">
    <location>
        <begin position="24"/>
        <end position="43"/>
    </location>
</feature>
<organism evidence="2 3">
    <name type="scientific">Pseudomonas brenneri</name>
    <dbReference type="NCBI Taxonomy" id="129817"/>
    <lineage>
        <taxon>Bacteria</taxon>
        <taxon>Pseudomonadati</taxon>
        <taxon>Pseudomonadota</taxon>
        <taxon>Gammaproteobacteria</taxon>
        <taxon>Pseudomonadales</taxon>
        <taxon>Pseudomonadaceae</taxon>
        <taxon>Pseudomonas</taxon>
    </lineage>
</organism>
<dbReference type="EMBL" id="LT629800">
    <property type="protein sequence ID" value="SDU97429.1"/>
    <property type="molecule type" value="Genomic_DNA"/>
</dbReference>